<evidence type="ECO:0000313" key="4">
    <source>
        <dbReference type="Proteomes" id="UP001634394"/>
    </source>
</evidence>
<feature type="compositionally biased region" description="Basic and acidic residues" evidence="2">
    <location>
        <begin position="1"/>
        <end position="10"/>
    </location>
</feature>
<feature type="compositionally biased region" description="Acidic residues" evidence="2">
    <location>
        <begin position="195"/>
        <end position="214"/>
    </location>
</feature>
<comment type="caution">
    <text evidence="3">The sequence shown here is derived from an EMBL/GenBank/DDBJ whole genome shotgun (WGS) entry which is preliminary data.</text>
</comment>
<feature type="compositionally biased region" description="Basic and acidic residues" evidence="2">
    <location>
        <begin position="171"/>
        <end position="180"/>
    </location>
</feature>
<evidence type="ECO:0000256" key="1">
    <source>
        <dbReference type="PROSITE-ProRule" id="PRU00339"/>
    </source>
</evidence>
<organism evidence="3 4">
    <name type="scientific">Sinanodonta woodiana</name>
    <name type="common">Chinese pond mussel</name>
    <name type="synonym">Anodonta woodiana</name>
    <dbReference type="NCBI Taxonomy" id="1069815"/>
    <lineage>
        <taxon>Eukaryota</taxon>
        <taxon>Metazoa</taxon>
        <taxon>Spiralia</taxon>
        <taxon>Lophotrochozoa</taxon>
        <taxon>Mollusca</taxon>
        <taxon>Bivalvia</taxon>
        <taxon>Autobranchia</taxon>
        <taxon>Heteroconchia</taxon>
        <taxon>Palaeoheterodonta</taxon>
        <taxon>Unionida</taxon>
        <taxon>Unionoidea</taxon>
        <taxon>Unionidae</taxon>
        <taxon>Unioninae</taxon>
        <taxon>Sinanodonta</taxon>
    </lineage>
</organism>
<feature type="compositionally biased region" description="Basic and acidic residues" evidence="2">
    <location>
        <begin position="102"/>
        <end position="112"/>
    </location>
</feature>
<dbReference type="Gene3D" id="1.25.40.10">
    <property type="entry name" value="Tetratricopeptide repeat domain"/>
    <property type="match status" value="1"/>
</dbReference>
<name>A0ABD3VSE2_SINWO</name>
<evidence type="ECO:0000256" key="2">
    <source>
        <dbReference type="SAM" id="MobiDB-lite"/>
    </source>
</evidence>
<dbReference type="PANTHER" id="PTHR46014:SF1">
    <property type="entry name" value="TETRATRICOPEPTIDE REPEAT PROTEIN 1"/>
    <property type="match status" value="1"/>
</dbReference>
<feature type="compositionally biased region" description="Basic and acidic residues" evidence="2">
    <location>
        <begin position="69"/>
        <end position="80"/>
    </location>
</feature>
<dbReference type="AlphaFoldDB" id="A0ABD3VSE2"/>
<feature type="repeat" description="TPR" evidence="1">
    <location>
        <begin position="309"/>
        <end position="342"/>
    </location>
</feature>
<keyword evidence="4" id="KW-1185">Reference proteome</keyword>
<gene>
    <name evidence="3" type="ORF">ACJMK2_005083</name>
</gene>
<evidence type="ECO:0000313" key="3">
    <source>
        <dbReference type="EMBL" id="KAL3863320.1"/>
    </source>
</evidence>
<dbReference type="SUPFAM" id="SSF48452">
    <property type="entry name" value="TPR-like"/>
    <property type="match status" value="1"/>
</dbReference>
<keyword evidence="1" id="KW-0802">TPR repeat</keyword>
<feature type="repeat" description="TPR" evidence="1">
    <location>
        <begin position="236"/>
        <end position="269"/>
    </location>
</feature>
<feature type="region of interest" description="Disordered" evidence="2">
    <location>
        <begin position="1"/>
        <end position="80"/>
    </location>
</feature>
<proteinExistence type="predicted"/>
<dbReference type="PROSITE" id="PS50005">
    <property type="entry name" value="TPR"/>
    <property type="match status" value="2"/>
</dbReference>
<dbReference type="InterPro" id="IPR019734">
    <property type="entry name" value="TPR_rpt"/>
</dbReference>
<dbReference type="EMBL" id="JBJQND010000010">
    <property type="protein sequence ID" value="KAL3863320.1"/>
    <property type="molecule type" value="Genomic_DNA"/>
</dbReference>
<feature type="compositionally biased region" description="Polar residues" evidence="2">
    <location>
        <begin position="181"/>
        <end position="194"/>
    </location>
</feature>
<dbReference type="InterPro" id="IPR052769">
    <property type="entry name" value="TPR_domain_protein"/>
</dbReference>
<dbReference type="Proteomes" id="UP001634394">
    <property type="component" value="Unassembled WGS sequence"/>
</dbReference>
<reference evidence="3 4" key="1">
    <citation type="submission" date="2024-11" db="EMBL/GenBank/DDBJ databases">
        <title>Chromosome-level genome assembly of the freshwater bivalve Anodonta woodiana.</title>
        <authorList>
            <person name="Chen X."/>
        </authorList>
    </citation>
    <scope>NUCLEOTIDE SEQUENCE [LARGE SCALE GENOMIC DNA]</scope>
    <source>
        <strain evidence="3">MN2024</strain>
        <tissue evidence="3">Gills</tissue>
    </source>
</reference>
<dbReference type="InterPro" id="IPR011990">
    <property type="entry name" value="TPR-like_helical_dom_sf"/>
</dbReference>
<feature type="region of interest" description="Disordered" evidence="2">
    <location>
        <begin position="171"/>
        <end position="237"/>
    </location>
</feature>
<accession>A0ABD3VSE2</accession>
<dbReference type="PANTHER" id="PTHR46014">
    <property type="entry name" value="TETRATRICOPEPTIDE REPEAT PROTEIN 1"/>
    <property type="match status" value="1"/>
</dbReference>
<dbReference type="SMART" id="SM00028">
    <property type="entry name" value="TPR"/>
    <property type="match status" value="3"/>
</dbReference>
<feature type="region of interest" description="Disordered" evidence="2">
    <location>
        <begin position="102"/>
        <end position="158"/>
    </location>
</feature>
<evidence type="ECO:0008006" key="5">
    <source>
        <dbReference type="Google" id="ProtNLM"/>
    </source>
</evidence>
<sequence>MEQNLGKHQDFTGADEGLNKSMESLSVEEKSSKGGNVKYSQDDAVDVNNMTVENRKLANEYSTKNPDITGEKEDNSKQEMELEMNNETKCYYPVNKTCGVTNEHESDNKRNIQEAQIIVPSFTGNISPKSGNEGDDSNENSSKSECYSSEEDEERCASECECESEHGKYESGMKKDECTNKNESIQGDKPTNSSDTEEEYESAEEGDQQIEDEGESRSALEETLSEEEKEERRTKAQTLKDEGNTLFKSGCYNSAIRSYTQALCICPMKFAKDRAIMYSNRAACKLRRDKKEEAILDCTKALNLHPHYVKALLRRAELYEASEKLDDALADFQKVVELDPSQHVARVACMNLPDKIKERNEKLKGEMIDKLKDLGNLILRPFGLSTDNFKMTQDPNTGGYSMSFQQNVQEQP</sequence>
<dbReference type="Pfam" id="PF13181">
    <property type="entry name" value="TPR_8"/>
    <property type="match status" value="1"/>
</dbReference>
<protein>
    <recommendedName>
        <fullName evidence="5">Tetratricopeptide repeat protein 1</fullName>
    </recommendedName>
</protein>